<evidence type="ECO:0000256" key="4">
    <source>
        <dbReference type="ARBA" id="ARBA00022553"/>
    </source>
</evidence>
<evidence type="ECO:0000256" key="13">
    <source>
        <dbReference type="ARBA" id="ARBA00022989"/>
    </source>
</evidence>
<evidence type="ECO:0000256" key="17">
    <source>
        <dbReference type="ARBA" id="ARBA00047899"/>
    </source>
</evidence>
<dbReference type="EMBL" id="MU848286">
    <property type="protein sequence ID" value="KAK2633039.1"/>
    <property type="molecule type" value="Genomic_DNA"/>
</dbReference>
<dbReference type="GO" id="GO:0005524">
    <property type="term" value="F:ATP binding"/>
    <property type="evidence" value="ECO:0007669"/>
    <property type="project" value="UniProtKB-UniRule"/>
</dbReference>
<feature type="binding site" evidence="19">
    <location>
        <position position="451"/>
    </location>
    <ligand>
        <name>ATP</name>
        <dbReference type="ChEBI" id="CHEBI:30616"/>
    </ligand>
</feature>
<dbReference type="PROSITE" id="PS00109">
    <property type="entry name" value="PROTEIN_KINASE_TYR"/>
    <property type="match status" value="1"/>
</dbReference>
<dbReference type="GO" id="GO:0005886">
    <property type="term" value="C:plasma membrane"/>
    <property type="evidence" value="ECO:0000318"/>
    <property type="project" value="GO_Central"/>
</dbReference>
<evidence type="ECO:0000256" key="8">
    <source>
        <dbReference type="ARBA" id="ARBA00022729"/>
    </source>
</evidence>
<dbReference type="InParanoid" id="A0A058ZUX2"/>
<dbReference type="SUPFAM" id="SSF56112">
    <property type="entry name" value="Protein kinase-like (PK-like)"/>
    <property type="match status" value="1"/>
</dbReference>
<dbReference type="FunFam" id="3.80.10.10:FF:000177">
    <property type="entry name" value="Leucine-rich repeat receptor-like serine/threonine-protein kinase At1g17230"/>
    <property type="match status" value="1"/>
</dbReference>
<evidence type="ECO:0000256" key="11">
    <source>
        <dbReference type="ARBA" id="ARBA00022777"/>
    </source>
</evidence>
<evidence type="ECO:0000313" key="23">
    <source>
        <dbReference type="EMBL" id="KCW45572.1"/>
    </source>
</evidence>
<evidence type="ECO:0000313" key="22">
    <source>
        <dbReference type="EMBL" id="KAK2633039.1"/>
    </source>
</evidence>
<reference evidence="23" key="1">
    <citation type="submission" date="2013-07" db="EMBL/GenBank/DDBJ databases">
        <title>The genome of Eucalyptus grandis.</title>
        <authorList>
            <person name="Schmutz J."/>
            <person name="Hayes R."/>
            <person name="Myburg A."/>
            <person name="Tuskan G."/>
            <person name="Grattapaglia D."/>
            <person name="Rokhsar D.S."/>
        </authorList>
    </citation>
    <scope>NUCLEOTIDE SEQUENCE</scope>
    <source>
        <tissue evidence="23">Leaf extractions</tissue>
    </source>
</reference>
<sequence>MANLTMLFLGDNNFLGSLPLEINKITHLSVLDLSNNEFEGQLPENICLGGLLQNFSVRNNHFTGHIPKSLRNCTSLIRLRLEGNKLIGNITEAFGVYPQLNFMNLSHNYLYGELSWKWEHCHNLTSLRISDNNISGEIPPIFGRMAQLQVLDLSANNLRGKIPRELGSLQLLLDLILNNNGITGDIPRQIGLLSRLEHLNLASNNLSGAIPLQLSLCINLLSLNLSQNKIKRSIPPEIGNVQFLSVLDLSQNLLTGRIPPTLGKLRVLETLNISHNALSGSIPPSFADLWALTSVDVSYNDLEGPLPNVKAFKDASFEAVQHNKGLCGNISRLHKCNISTMSKKHNQHRGARILIIPVLSFLGFLVLSSLLIVLIIINCRRRKIIKRERNALIGTNISDFLHILSFDGKILYERIMEATEGFDSKYYLGEGAYGVVYRADLPTGQTVAVKKIPSSSEDETINIVPFEREIEALQSIRHRNIVKLYGFCSHARHCFLVYEYVERGSLRTILNDDERASEFGWDKRINMVRAVADALSYMHHDCFPPLIHRDLTSNNILLDANYEARVSDFGTARLLRPDSTNWTAIAGTIGYIAPELAYTNIPTEKCDVYSFGVVALEIIMGKHPGDYVSLVFSSTQSESQTPLKDVLDQRLSPPTNWHAENIISAAALALTCLRTNPRLRPTMTLVSRELRVPAPPVLPFFGVTLEQLRDLDGRNF</sequence>
<dbReference type="Gene3D" id="1.10.510.10">
    <property type="entry name" value="Transferase(Phosphotransferase) domain 1"/>
    <property type="match status" value="1"/>
</dbReference>
<evidence type="ECO:0000256" key="12">
    <source>
        <dbReference type="ARBA" id="ARBA00022840"/>
    </source>
</evidence>
<evidence type="ECO:0000256" key="7">
    <source>
        <dbReference type="ARBA" id="ARBA00022692"/>
    </source>
</evidence>
<evidence type="ECO:0000259" key="21">
    <source>
        <dbReference type="PROSITE" id="PS50011"/>
    </source>
</evidence>
<evidence type="ECO:0000256" key="20">
    <source>
        <dbReference type="SAM" id="Phobius"/>
    </source>
</evidence>
<name>A0A058ZUX2_EUCGR</name>
<evidence type="ECO:0000256" key="1">
    <source>
        <dbReference type="ARBA" id="ARBA00004479"/>
    </source>
</evidence>
<dbReference type="PROSITE" id="PS50011">
    <property type="entry name" value="PROTEIN_KINASE_DOM"/>
    <property type="match status" value="1"/>
</dbReference>
<keyword evidence="14 20" id="KW-0472">Membrane</keyword>
<dbReference type="InterPro" id="IPR017441">
    <property type="entry name" value="Protein_kinase_ATP_BS"/>
</dbReference>
<keyword evidence="24" id="KW-1185">Reference proteome</keyword>
<evidence type="ECO:0000256" key="5">
    <source>
        <dbReference type="ARBA" id="ARBA00022614"/>
    </source>
</evidence>
<keyword evidence="5" id="KW-0433">Leucine-rich repeat</keyword>
<accession>A0A058ZUX2</accession>
<evidence type="ECO:0000256" key="9">
    <source>
        <dbReference type="ARBA" id="ARBA00022737"/>
    </source>
</evidence>
<reference evidence="22" key="2">
    <citation type="journal article" date="2014" name="Nature">
        <title>The genome of Eucalyptus grandis.</title>
        <authorList>
            <person name="Myburg A.A."/>
            <person name="Grattapaglia D."/>
            <person name="Tuskan G.A."/>
            <person name="Hellsten U."/>
            <person name="Hayes R.D."/>
            <person name="Grimwood J."/>
            <person name="Jenkins J."/>
            <person name="Lindquist E."/>
            <person name="Tice H."/>
            <person name="Bauer D."/>
            <person name="Goodstein D.M."/>
            <person name="Dubchak I."/>
            <person name="Poliakov A."/>
            <person name="Mizrachi E."/>
            <person name="Kullan A.R."/>
            <person name="Hussey S.G."/>
            <person name="Pinard D."/>
            <person name="van der Merwe K."/>
            <person name="Singh P."/>
            <person name="van Jaarsveld I."/>
            <person name="Silva-Junior O.B."/>
            <person name="Togawa R.C."/>
            <person name="Pappas M.R."/>
            <person name="Faria D.A."/>
            <person name="Sansaloni C.P."/>
            <person name="Petroli C.D."/>
            <person name="Yang X."/>
            <person name="Ranjan P."/>
            <person name="Tschaplinski T.J."/>
            <person name="Ye C.Y."/>
            <person name="Li T."/>
            <person name="Sterck L."/>
            <person name="Vanneste K."/>
            <person name="Murat F."/>
            <person name="Soler M."/>
            <person name="Clemente H.S."/>
            <person name="Saidi N."/>
            <person name="Cassan-Wang H."/>
            <person name="Dunand C."/>
            <person name="Hefer C.A."/>
            <person name="Bornberg-Bauer E."/>
            <person name="Kersting A.R."/>
            <person name="Vining K."/>
            <person name="Amarasinghe V."/>
            <person name="Ranik M."/>
            <person name="Naithani S."/>
            <person name="Elser J."/>
            <person name="Boyd A.E."/>
            <person name="Liston A."/>
            <person name="Spatafora J.W."/>
            <person name="Dharmwardhana P."/>
            <person name="Raja R."/>
            <person name="Sullivan C."/>
            <person name="Romanel E."/>
            <person name="Alves-Ferreira M."/>
            <person name="Kulheim C."/>
            <person name="Foley W."/>
            <person name="Carocha V."/>
            <person name="Paiva J."/>
            <person name="Kudrna D."/>
            <person name="Brommonschenkel S.H."/>
            <person name="Pasquali G."/>
            <person name="Byrne M."/>
            <person name="Rigault P."/>
            <person name="Tibbits J."/>
            <person name="Spokevicius A."/>
            <person name="Jones R.C."/>
            <person name="Steane D.A."/>
            <person name="Vaillancourt R.E."/>
            <person name="Potts B.M."/>
            <person name="Joubert F."/>
            <person name="Barry K."/>
            <person name="Pappas G.J."/>
            <person name="Strauss S.H."/>
            <person name="Jaiswal P."/>
            <person name="Grima-Pettenati J."/>
            <person name="Salse J."/>
            <person name="Van de Peer Y."/>
            <person name="Rokhsar D.S."/>
            <person name="Schmutz J."/>
        </authorList>
    </citation>
    <scope>NUCLEOTIDE SEQUENCE</scope>
    <source>
        <tissue evidence="22">Leaf extractions</tissue>
    </source>
</reference>
<reference evidence="22" key="3">
    <citation type="submission" date="2023-04" db="EMBL/GenBank/DDBJ databases">
        <title>WGS assembly of Eucalyptus grandis.</title>
        <authorList>
            <person name="Myburg A."/>
            <person name="Grattapaglia D."/>
            <person name="Tuskan G."/>
            <person name="Hellsten U."/>
            <person name="Hayes R."/>
            <person name="Grimwood J."/>
            <person name="Jenkins J."/>
            <person name="Lindquist E."/>
            <person name="Tice H."/>
            <person name="Bauer D."/>
            <person name="Goodstein D."/>
            <person name="Dubchak I."/>
            <person name="Poliakov A."/>
            <person name="Mizrachi E."/>
            <person name="Kullan A."/>
            <person name="Hussey S."/>
            <person name="Pinard D."/>
            <person name="Van D."/>
            <person name="Singh P."/>
            <person name="Van J."/>
            <person name="Silva-Junior O."/>
            <person name="Togawa R."/>
            <person name="Pappas M."/>
            <person name="Faria D."/>
            <person name="Sansaloni C."/>
            <person name="Petroli C."/>
            <person name="Yang X."/>
            <person name="Ranjan P."/>
            <person name="Tschaplinski T."/>
            <person name="Ye C."/>
            <person name="Li T."/>
            <person name="Sterck L."/>
            <person name="Vanneste K."/>
            <person name="Murat F."/>
            <person name="Soler M."/>
            <person name="Clemente H."/>
            <person name="Saidi N."/>
            <person name="Cassan-Wang H."/>
            <person name="Dunand C."/>
            <person name="Hefer C."/>
            <person name="Bornberg-Bauer E."/>
            <person name="Kersting A."/>
            <person name="Vining K."/>
            <person name="Amarasinghe V."/>
            <person name="Ranik M."/>
            <person name="Naithani S."/>
            <person name="Elser J."/>
            <person name="Boyd A."/>
            <person name="Liston A."/>
            <person name="Spatafora J."/>
            <person name="Dharmwardhana P."/>
            <person name="Raja R."/>
            <person name="Sullivan C."/>
            <person name="Romanel E."/>
            <person name="Alves-Ferreira M."/>
            <person name="Kulheim C."/>
            <person name="Foley W."/>
            <person name="Carocha V."/>
            <person name="Paiva J."/>
            <person name="Kudrna D."/>
            <person name="Brommonschenkel S."/>
            <person name="Pasquali G."/>
            <person name="Byrne M."/>
            <person name="Rigault P."/>
            <person name="Tibbits J."/>
            <person name="Spokevicius A."/>
            <person name="Jones R."/>
            <person name="Steane D."/>
            <person name="Vaillancourt R."/>
            <person name="Potts B."/>
            <person name="Joubert F."/>
            <person name="Barry K."/>
            <person name="Pappas G."/>
            <person name="Strauss S."/>
            <person name="Jaiswal P."/>
            <person name="Grima-Pettenati J."/>
            <person name="Salse J."/>
            <person name="Van D."/>
            <person name="Rokhsar D."/>
            <person name="Schmutz J."/>
        </authorList>
    </citation>
    <scope>NUCLEOTIDE SEQUENCE</scope>
    <source>
        <tissue evidence="22">Leaf extractions</tissue>
    </source>
</reference>
<evidence type="ECO:0000256" key="3">
    <source>
        <dbReference type="ARBA" id="ARBA00022527"/>
    </source>
</evidence>
<dbReference type="InterPro" id="IPR032675">
    <property type="entry name" value="LRR_dom_sf"/>
</dbReference>
<dbReference type="PANTHER" id="PTHR48005">
    <property type="entry name" value="LEUCINE RICH REPEAT KINASE 2"/>
    <property type="match status" value="1"/>
</dbReference>
<evidence type="ECO:0000256" key="19">
    <source>
        <dbReference type="PROSITE-ProRule" id="PRU10141"/>
    </source>
</evidence>
<keyword evidence="9" id="KW-0677">Repeat</keyword>
<organism evidence="23">
    <name type="scientific">Eucalyptus grandis</name>
    <name type="common">Flooded gum</name>
    <dbReference type="NCBI Taxonomy" id="71139"/>
    <lineage>
        <taxon>Eukaryota</taxon>
        <taxon>Viridiplantae</taxon>
        <taxon>Streptophyta</taxon>
        <taxon>Embryophyta</taxon>
        <taxon>Tracheophyta</taxon>
        <taxon>Spermatophyta</taxon>
        <taxon>Magnoliopsida</taxon>
        <taxon>eudicotyledons</taxon>
        <taxon>Gunneridae</taxon>
        <taxon>Pentapetalae</taxon>
        <taxon>rosids</taxon>
        <taxon>malvids</taxon>
        <taxon>Myrtales</taxon>
        <taxon>Myrtaceae</taxon>
        <taxon>Myrtoideae</taxon>
        <taxon>Eucalypteae</taxon>
        <taxon>Eucalyptus</taxon>
    </lineage>
</organism>
<dbReference type="PROSITE" id="PS00107">
    <property type="entry name" value="PROTEIN_KINASE_ATP"/>
    <property type="match status" value="1"/>
</dbReference>
<dbReference type="InterPro" id="IPR011009">
    <property type="entry name" value="Kinase-like_dom_sf"/>
</dbReference>
<dbReference type="PANTHER" id="PTHR48005:SF70">
    <property type="entry name" value="MDIS1-INTERACTING RECEPTOR LIKE KINASE 2-LIKE"/>
    <property type="match status" value="1"/>
</dbReference>
<keyword evidence="16" id="KW-0325">Glycoprotein</keyword>
<keyword evidence="13 20" id="KW-1133">Transmembrane helix</keyword>
<keyword evidence="3" id="KW-0723">Serine/threonine-protein kinase</keyword>
<dbReference type="Gramene" id="KCW45572">
    <property type="protein sequence ID" value="KCW45572"/>
    <property type="gene ID" value="EUGRSUZ_L00692"/>
</dbReference>
<reference evidence="22" key="4">
    <citation type="submission" date="2023-07" db="EMBL/GenBank/DDBJ databases">
        <authorList>
            <person name="Myburg A.A."/>
            <person name="Grattapaglia D."/>
            <person name="Tuskan G.A."/>
            <person name="Hellsten U."/>
            <person name="Hayes R.D."/>
            <person name="Grimwood J."/>
            <person name="Jenkins J."/>
            <person name="Lindquist E."/>
            <person name="Tice H."/>
            <person name="Bauer D."/>
            <person name="Goodstein D.M."/>
            <person name="Dubchak I."/>
            <person name="Poliakov A."/>
            <person name="Mizrachi E."/>
            <person name="Kullan A.R."/>
            <person name="Hussey S.G."/>
            <person name="Pinard D."/>
            <person name="Van D.M."/>
            <person name="Singh P."/>
            <person name="Van J.I."/>
            <person name="Silva-Junior O.B."/>
            <person name="Togawa R.C."/>
            <person name="Pappas M.R."/>
            <person name="Faria D.A."/>
            <person name="Sansaloni C.P."/>
            <person name="Petroli C.D."/>
            <person name="Yang X."/>
            <person name="Ranjan P."/>
            <person name="Tschaplinski T.J."/>
            <person name="Ye C.Y."/>
            <person name="Li T."/>
            <person name="Sterck L."/>
            <person name="Vanneste K."/>
            <person name="Murat F."/>
            <person name="Soler M."/>
            <person name="Clemente H.S."/>
            <person name="Saidi N."/>
            <person name="Cassan-Wang H."/>
            <person name="Dunand C."/>
            <person name="Hefer C.A."/>
            <person name="Bornberg-Bauer E."/>
            <person name="Kersting A.R."/>
            <person name="Vining K."/>
            <person name="Amarasinghe V."/>
            <person name="Ranik M."/>
            <person name="Naithani S."/>
            <person name="Elser J."/>
            <person name="Boyd A.E."/>
            <person name="Liston A."/>
            <person name="Spatafora J.W."/>
            <person name="Dharmwardhana P."/>
            <person name="Raja R."/>
            <person name="Sullivan C."/>
            <person name="Romanel E."/>
            <person name="Alves-Ferreira M."/>
            <person name="Kulheim C."/>
            <person name="Foley W."/>
            <person name="Carocha V."/>
            <person name="Paiva J."/>
            <person name="Kudrna D."/>
            <person name="Brommonschenkel S.H."/>
            <person name="Pasquali G."/>
            <person name="Byrne M."/>
            <person name="Rigault P."/>
            <person name="Tibbits J."/>
            <person name="Spokevicius A."/>
            <person name="Jones R.C."/>
            <person name="Steane D.A."/>
            <person name="Vaillancourt R.E."/>
            <person name="Potts B.M."/>
            <person name="Joubert F."/>
            <person name="Barry K."/>
            <person name="Pappas G.J."/>
            <person name="Strauss S.H."/>
            <person name="Jaiswal P."/>
            <person name="Grima-Pettenati J."/>
            <person name="Salse J."/>
            <person name="Van D.P."/>
            <person name="Rokhsar D.S."/>
            <person name="Schmutz J."/>
        </authorList>
    </citation>
    <scope>NUCLEOTIDE SEQUENCE</scope>
    <source>
        <tissue evidence="22">Leaf extractions</tissue>
    </source>
</reference>
<feature type="domain" description="Protein kinase" evidence="21">
    <location>
        <begin position="422"/>
        <end position="701"/>
    </location>
</feature>
<keyword evidence="11" id="KW-0418">Kinase</keyword>
<dbReference type="InterPro" id="IPR051420">
    <property type="entry name" value="Ser_Thr_Kinases_DiverseReg"/>
</dbReference>
<dbReference type="SUPFAM" id="SSF52058">
    <property type="entry name" value="L domain-like"/>
    <property type="match status" value="1"/>
</dbReference>
<dbReference type="Gene3D" id="3.80.10.10">
    <property type="entry name" value="Ribonuclease Inhibitor"/>
    <property type="match status" value="1"/>
</dbReference>
<dbReference type="AlphaFoldDB" id="A0A058ZUX2"/>
<dbReference type="eggNOG" id="ENOG502QQYD">
    <property type="taxonomic scope" value="Eukaryota"/>
</dbReference>
<protein>
    <recommendedName>
        <fullName evidence="2">non-specific serine/threonine protein kinase</fullName>
        <ecNumber evidence="2">2.7.11.1</ecNumber>
    </recommendedName>
</protein>
<dbReference type="InterPro" id="IPR003591">
    <property type="entry name" value="Leu-rich_rpt_typical-subtyp"/>
</dbReference>
<dbReference type="Pfam" id="PF13855">
    <property type="entry name" value="LRR_8"/>
    <property type="match status" value="2"/>
</dbReference>
<dbReference type="InterPro" id="IPR001611">
    <property type="entry name" value="Leu-rich_rpt"/>
</dbReference>
<keyword evidence="10 19" id="KW-0547">Nucleotide-binding</keyword>
<evidence type="ECO:0000256" key="6">
    <source>
        <dbReference type="ARBA" id="ARBA00022679"/>
    </source>
</evidence>
<keyword evidence="12 19" id="KW-0067">ATP-binding</keyword>
<evidence type="ECO:0000256" key="15">
    <source>
        <dbReference type="ARBA" id="ARBA00023170"/>
    </source>
</evidence>
<dbReference type="Pfam" id="PF00560">
    <property type="entry name" value="LRR_1"/>
    <property type="match status" value="4"/>
</dbReference>
<evidence type="ECO:0000313" key="24">
    <source>
        <dbReference type="Proteomes" id="UP000030711"/>
    </source>
</evidence>
<proteinExistence type="predicted"/>
<evidence type="ECO:0000256" key="18">
    <source>
        <dbReference type="ARBA" id="ARBA00048679"/>
    </source>
</evidence>
<feature type="transmembrane region" description="Helical" evidence="20">
    <location>
        <begin position="353"/>
        <end position="377"/>
    </location>
</feature>
<keyword evidence="15" id="KW-0675">Receptor</keyword>
<evidence type="ECO:0000256" key="14">
    <source>
        <dbReference type="ARBA" id="ARBA00023136"/>
    </source>
</evidence>
<dbReference type="SMART" id="SM00369">
    <property type="entry name" value="LRR_TYP"/>
    <property type="match status" value="5"/>
</dbReference>
<dbReference type="Proteomes" id="UP000030711">
    <property type="component" value="Unassembled WGS sequence"/>
</dbReference>
<evidence type="ECO:0000256" key="10">
    <source>
        <dbReference type="ARBA" id="ARBA00022741"/>
    </source>
</evidence>
<dbReference type="OMA" id="NWHAENI"/>
<dbReference type="GO" id="GO:0038023">
    <property type="term" value="F:signaling receptor activity"/>
    <property type="evidence" value="ECO:0000318"/>
    <property type="project" value="GO_Central"/>
</dbReference>
<keyword evidence="4" id="KW-0597">Phosphoprotein</keyword>
<comment type="subcellular location">
    <subcellularLocation>
        <location evidence="1">Membrane</location>
        <topology evidence="1">Single-pass type I membrane protein</topology>
    </subcellularLocation>
</comment>
<dbReference type="EMBL" id="KK198798">
    <property type="protein sequence ID" value="KCW45572.1"/>
    <property type="molecule type" value="Genomic_DNA"/>
</dbReference>
<keyword evidence="6" id="KW-0808">Transferase</keyword>
<dbReference type="GO" id="GO:0004674">
    <property type="term" value="F:protein serine/threonine kinase activity"/>
    <property type="evidence" value="ECO:0007669"/>
    <property type="project" value="UniProtKB-KW"/>
</dbReference>
<dbReference type="InterPro" id="IPR000719">
    <property type="entry name" value="Prot_kinase_dom"/>
</dbReference>
<comment type="catalytic activity">
    <reaction evidence="18">
        <text>L-seryl-[protein] + ATP = O-phospho-L-seryl-[protein] + ADP + H(+)</text>
        <dbReference type="Rhea" id="RHEA:17989"/>
        <dbReference type="Rhea" id="RHEA-COMP:9863"/>
        <dbReference type="Rhea" id="RHEA-COMP:11604"/>
        <dbReference type="ChEBI" id="CHEBI:15378"/>
        <dbReference type="ChEBI" id="CHEBI:29999"/>
        <dbReference type="ChEBI" id="CHEBI:30616"/>
        <dbReference type="ChEBI" id="CHEBI:83421"/>
        <dbReference type="ChEBI" id="CHEBI:456216"/>
        <dbReference type="EC" id="2.7.11.1"/>
    </reaction>
</comment>
<evidence type="ECO:0000256" key="16">
    <source>
        <dbReference type="ARBA" id="ARBA00023180"/>
    </source>
</evidence>
<dbReference type="GO" id="GO:0009755">
    <property type="term" value="P:hormone-mediated signaling pathway"/>
    <property type="evidence" value="ECO:0000318"/>
    <property type="project" value="GO_Central"/>
</dbReference>
<comment type="catalytic activity">
    <reaction evidence="17">
        <text>L-threonyl-[protein] + ATP = O-phospho-L-threonyl-[protein] + ADP + H(+)</text>
        <dbReference type="Rhea" id="RHEA:46608"/>
        <dbReference type="Rhea" id="RHEA-COMP:11060"/>
        <dbReference type="Rhea" id="RHEA-COMP:11605"/>
        <dbReference type="ChEBI" id="CHEBI:15378"/>
        <dbReference type="ChEBI" id="CHEBI:30013"/>
        <dbReference type="ChEBI" id="CHEBI:30616"/>
        <dbReference type="ChEBI" id="CHEBI:61977"/>
        <dbReference type="ChEBI" id="CHEBI:456216"/>
        <dbReference type="EC" id="2.7.11.1"/>
    </reaction>
</comment>
<dbReference type="FunFam" id="1.10.510.10:FF:000445">
    <property type="entry name" value="MDIS1-interacting receptor like kinase 2"/>
    <property type="match status" value="1"/>
</dbReference>
<keyword evidence="7 20" id="KW-0812">Transmembrane</keyword>
<gene>
    <name evidence="23" type="ORF">EUGRSUZ_L00692</name>
</gene>
<evidence type="ECO:0000256" key="2">
    <source>
        <dbReference type="ARBA" id="ARBA00012513"/>
    </source>
</evidence>
<dbReference type="InterPro" id="IPR008266">
    <property type="entry name" value="Tyr_kinase_AS"/>
</dbReference>
<keyword evidence="8" id="KW-0732">Signal</keyword>
<dbReference type="Gene3D" id="3.30.200.20">
    <property type="entry name" value="Phosphorylase Kinase, domain 1"/>
    <property type="match status" value="1"/>
</dbReference>
<dbReference type="Pfam" id="PF00069">
    <property type="entry name" value="Pkinase"/>
    <property type="match status" value="1"/>
</dbReference>
<dbReference type="FunFam" id="3.30.200.20:FF:000309">
    <property type="entry name" value="Leucine-rich repeat receptor protein kinase MSP1"/>
    <property type="match status" value="1"/>
</dbReference>
<dbReference type="EC" id="2.7.11.1" evidence="2"/>